<name>A0A848IX25_9BACT</name>
<reference evidence="2 3" key="1">
    <citation type="submission" date="2020-04" db="EMBL/GenBank/DDBJ databases">
        <title>Flammeovirgaceae bacterium KN852 isolated from deep sea.</title>
        <authorList>
            <person name="Zhang D.-C."/>
        </authorList>
    </citation>
    <scope>NUCLEOTIDE SEQUENCE [LARGE SCALE GENOMIC DNA]</scope>
    <source>
        <strain evidence="2 3">KN852</strain>
    </source>
</reference>
<comment type="caution">
    <text evidence="2">The sequence shown here is derived from an EMBL/GenBank/DDBJ whole genome shotgun (WGS) entry which is preliminary data.</text>
</comment>
<keyword evidence="3" id="KW-1185">Reference proteome</keyword>
<dbReference type="AlphaFoldDB" id="A0A848IX25"/>
<feature type="transmembrane region" description="Helical" evidence="1">
    <location>
        <begin position="15"/>
        <end position="36"/>
    </location>
</feature>
<protein>
    <submittedName>
        <fullName evidence="2">Uncharacterized protein</fullName>
    </submittedName>
</protein>
<dbReference type="Proteomes" id="UP000559010">
    <property type="component" value="Unassembled WGS sequence"/>
</dbReference>
<sequence length="172" mass="20448">MQEYNLIYDFTLQHYNLPLFIISSVLIIGGILIILFRKEVKAYRTYGQNTRLFPIKQIDIEKKSFKILTAYYGIVLIAFGTFLFGDLVFYIKKSNIERFENVKIVKGSINSFYEREVFEVIYYSFEVNNETFNIRKDNNFIGKPRLFNGSKVYIEYFKSNEPYNLNKIIKIS</sequence>
<accession>A0A848IX25</accession>
<dbReference type="RefSeq" id="WP_169678771.1">
    <property type="nucleotide sequence ID" value="NZ_JABBNU010000003.1"/>
</dbReference>
<proteinExistence type="predicted"/>
<keyword evidence="1" id="KW-0472">Membrane</keyword>
<evidence type="ECO:0000256" key="1">
    <source>
        <dbReference type="SAM" id="Phobius"/>
    </source>
</evidence>
<evidence type="ECO:0000313" key="3">
    <source>
        <dbReference type="Proteomes" id="UP000559010"/>
    </source>
</evidence>
<keyword evidence="1" id="KW-1133">Transmembrane helix</keyword>
<evidence type="ECO:0000313" key="2">
    <source>
        <dbReference type="EMBL" id="NMM47841.1"/>
    </source>
</evidence>
<keyword evidence="1" id="KW-0812">Transmembrane</keyword>
<gene>
    <name evidence="2" type="ORF">HH304_05470</name>
</gene>
<organism evidence="2 3">
    <name type="scientific">Marinigracilibium pacificum</name>
    <dbReference type="NCBI Taxonomy" id="2729599"/>
    <lineage>
        <taxon>Bacteria</taxon>
        <taxon>Pseudomonadati</taxon>
        <taxon>Bacteroidota</taxon>
        <taxon>Cytophagia</taxon>
        <taxon>Cytophagales</taxon>
        <taxon>Flammeovirgaceae</taxon>
        <taxon>Marinigracilibium</taxon>
    </lineage>
</organism>
<dbReference type="EMBL" id="JABBNU010000003">
    <property type="protein sequence ID" value="NMM47841.1"/>
    <property type="molecule type" value="Genomic_DNA"/>
</dbReference>
<feature type="transmembrane region" description="Helical" evidence="1">
    <location>
        <begin position="70"/>
        <end position="91"/>
    </location>
</feature>